<dbReference type="Pfam" id="PF10502">
    <property type="entry name" value="Peptidase_S26"/>
    <property type="match status" value="1"/>
</dbReference>
<keyword evidence="7" id="KW-0472">Membrane</keyword>
<dbReference type="PROSITE" id="PS00761">
    <property type="entry name" value="SPASE_I_3"/>
    <property type="match status" value="1"/>
</dbReference>
<accession>A0A806FTT2</accession>
<dbReference type="EC" id="3.4.21.89" evidence="4 7"/>
<dbReference type="InterPro" id="IPR000223">
    <property type="entry name" value="Pept_S26A_signal_pept_1"/>
</dbReference>
<dbReference type="AlphaFoldDB" id="A0A806FTT2"/>
<evidence type="ECO:0000256" key="7">
    <source>
        <dbReference type="RuleBase" id="RU362042"/>
    </source>
</evidence>
<sequence>MNGERHSGSPPKMIHWSAVIISTGGVMDSSNEPMPQSPAPMETHGNRDAGAGNLDSAGTEQQLASTRGTAIRDFFLWCAIPVAIVVLLRIFVFGMYVIPSRSMENTIMPGDRVITTKLSPRPVALKRGDIVVFKDPSNWLASEETTYHSDYLIKRLIGMPGDTVECEGAGQPVKINGVAIDESAYVKPGDQPSTFPFKVTVSEGHVFVMGDNRSNSADSRFHLNDAQHGQVPIRDIAGVAFARYWPLNRISWLSNYSDVFANVPDAG</sequence>
<gene>
    <name evidence="10" type="ORF">BALAC2494_00833</name>
</gene>
<dbReference type="InterPro" id="IPR036286">
    <property type="entry name" value="LexA/Signal_pep-like_sf"/>
</dbReference>
<proteinExistence type="inferred from homology"/>
<dbReference type="PANTHER" id="PTHR43390">
    <property type="entry name" value="SIGNAL PEPTIDASE I"/>
    <property type="match status" value="1"/>
</dbReference>
<dbReference type="GO" id="GO:0004252">
    <property type="term" value="F:serine-type endopeptidase activity"/>
    <property type="evidence" value="ECO:0007669"/>
    <property type="project" value="InterPro"/>
</dbReference>
<dbReference type="GO" id="GO:0009003">
    <property type="term" value="F:signal peptidase activity"/>
    <property type="evidence" value="ECO:0007669"/>
    <property type="project" value="UniProtKB-EC"/>
</dbReference>
<keyword evidence="7" id="KW-1133">Transmembrane helix</keyword>
<evidence type="ECO:0000313" key="10">
    <source>
        <dbReference type="EMBL" id="AEK29752.1"/>
    </source>
</evidence>
<evidence type="ECO:0000256" key="8">
    <source>
        <dbReference type="SAM" id="MobiDB-lite"/>
    </source>
</evidence>
<dbReference type="EMBL" id="CP002915">
    <property type="protein sequence ID" value="AEK29752.1"/>
    <property type="molecule type" value="Genomic_DNA"/>
</dbReference>
<dbReference type="PRINTS" id="PR00727">
    <property type="entry name" value="LEADERPTASE"/>
</dbReference>
<dbReference type="KEGG" id="bnm:BALAC2494_00833"/>
<dbReference type="NCBIfam" id="TIGR02227">
    <property type="entry name" value="sigpep_I_bact"/>
    <property type="match status" value="1"/>
</dbReference>
<evidence type="ECO:0000313" key="11">
    <source>
        <dbReference type="Proteomes" id="UP000008394"/>
    </source>
</evidence>
<protein>
    <recommendedName>
        <fullName evidence="4 7">Signal peptidase I</fullName>
        <ecNumber evidence="4 7">3.4.21.89</ecNumber>
    </recommendedName>
</protein>
<dbReference type="GO" id="GO:0005886">
    <property type="term" value="C:plasma membrane"/>
    <property type="evidence" value="ECO:0007669"/>
    <property type="project" value="UniProtKB-SubCell"/>
</dbReference>
<evidence type="ECO:0000256" key="4">
    <source>
        <dbReference type="ARBA" id="ARBA00013208"/>
    </source>
</evidence>
<dbReference type="GO" id="GO:0006465">
    <property type="term" value="P:signal peptide processing"/>
    <property type="evidence" value="ECO:0007669"/>
    <property type="project" value="InterPro"/>
</dbReference>
<comment type="subcellular location">
    <subcellularLocation>
        <location evidence="2">Cell membrane</location>
        <topology evidence="2">Single-pass type II membrane protein</topology>
    </subcellularLocation>
    <subcellularLocation>
        <location evidence="7">Membrane</location>
        <topology evidence="7">Single-pass type II membrane protein</topology>
    </subcellularLocation>
</comment>
<dbReference type="Gene3D" id="2.10.109.10">
    <property type="entry name" value="Umud Fragment, subunit A"/>
    <property type="match status" value="1"/>
</dbReference>
<evidence type="ECO:0000256" key="5">
    <source>
        <dbReference type="ARBA" id="ARBA00022801"/>
    </source>
</evidence>
<comment type="similarity">
    <text evidence="3 7">Belongs to the peptidase S26 family.</text>
</comment>
<dbReference type="PANTHER" id="PTHR43390:SF1">
    <property type="entry name" value="CHLOROPLAST PROCESSING PEPTIDASE"/>
    <property type="match status" value="1"/>
</dbReference>
<keyword evidence="5 7" id="KW-0378">Hydrolase</keyword>
<dbReference type="CDD" id="cd06530">
    <property type="entry name" value="S26_SPase_I"/>
    <property type="match status" value="1"/>
</dbReference>
<dbReference type="Proteomes" id="UP000008394">
    <property type="component" value="Chromosome"/>
</dbReference>
<organism evidence="10 11">
    <name type="scientific">Bifidobacterium animalis subsp. lactis CNCM I-2494</name>
    <dbReference type="NCBI Taxonomy" id="1042403"/>
    <lineage>
        <taxon>Bacteria</taxon>
        <taxon>Bacillati</taxon>
        <taxon>Actinomycetota</taxon>
        <taxon>Actinomycetes</taxon>
        <taxon>Bifidobacteriales</taxon>
        <taxon>Bifidobacteriaceae</taxon>
        <taxon>Bifidobacterium</taxon>
    </lineage>
</organism>
<feature type="active site" evidence="6">
    <location>
        <position position="154"/>
    </location>
</feature>
<keyword evidence="7" id="KW-0812">Transmembrane</keyword>
<dbReference type="SUPFAM" id="SSF51306">
    <property type="entry name" value="LexA/Signal peptidase"/>
    <property type="match status" value="1"/>
</dbReference>
<evidence type="ECO:0000256" key="6">
    <source>
        <dbReference type="PIRSR" id="PIRSR600223-1"/>
    </source>
</evidence>
<dbReference type="InterPro" id="IPR019758">
    <property type="entry name" value="Pept_S26A_signal_pept_1_CS"/>
</dbReference>
<feature type="active site" evidence="6">
    <location>
        <position position="102"/>
    </location>
</feature>
<feature type="transmembrane region" description="Helical" evidence="7">
    <location>
        <begin position="74"/>
        <end position="98"/>
    </location>
</feature>
<evidence type="ECO:0000256" key="2">
    <source>
        <dbReference type="ARBA" id="ARBA00004401"/>
    </source>
</evidence>
<dbReference type="InterPro" id="IPR019533">
    <property type="entry name" value="Peptidase_S26"/>
</dbReference>
<evidence type="ECO:0000256" key="1">
    <source>
        <dbReference type="ARBA" id="ARBA00000677"/>
    </source>
</evidence>
<feature type="domain" description="Peptidase S26" evidence="9">
    <location>
        <begin position="72"/>
        <end position="245"/>
    </location>
</feature>
<evidence type="ECO:0000256" key="3">
    <source>
        <dbReference type="ARBA" id="ARBA00009370"/>
    </source>
</evidence>
<name>A0A806FTT2_BIFAN</name>
<feature type="region of interest" description="Disordered" evidence="8">
    <location>
        <begin position="27"/>
        <end position="61"/>
    </location>
</feature>
<evidence type="ECO:0000259" key="9">
    <source>
        <dbReference type="Pfam" id="PF10502"/>
    </source>
</evidence>
<keyword evidence="7" id="KW-0645">Protease</keyword>
<reference evidence="10 11" key="1">
    <citation type="journal article" date="2011" name="J. Bacteriol.">
        <title>Genome Sequence of the Probiotic Strain Bifidobacterium animalis subsp. lactis CNCM I-2494.</title>
        <authorList>
            <person name="Chervaux C."/>
            <person name="Grimaldi C."/>
            <person name="Bolotin A."/>
            <person name="Quinquis B."/>
            <person name="Legrain-Raspaud S."/>
            <person name="van Hylckama Vlieg J.E."/>
            <person name="Denariaz G."/>
            <person name="Smokvina T."/>
        </authorList>
    </citation>
    <scope>NUCLEOTIDE SEQUENCE [LARGE SCALE GENOMIC DNA]</scope>
    <source>
        <strain evidence="10 11">CNCM I-2494</strain>
    </source>
</reference>
<comment type="catalytic activity">
    <reaction evidence="1 7">
        <text>Cleavage of hydrophobic, N-terminal signal or leader sequences from secreted and periplasmic proteins.</text>
        <dbReference type="EC" id="3.4.21.89"/>
    </reaction>
</comment>